<dbReference type="InterPro" id="IPR058163">
    <property type="entry name" value="LysR-type_TF_proteobact-type"/>
</dbReference>
<dbReference type="SUPFAM" id="SSF53850">
    <property type="entry name" value="Periplasmic binding protein-like II"/>
    <property type="match status" value="1"/>
</dbReference>
<reference evidence="6" key="2">
    <citation type="submission" date="2020-09" db="EMBL/GenBank/DDBJ databases">
        <authorList>
            <person name="Sun Q."/>
            <person name="Zhou Y."/>
        </authorList>
    </citation>
    <scope>NUCLEOTIDE SEQUENCE</scope>
    <source>
        <strain evidence="6">CGMCC 1.10998</strain>
    </source>
</reference>
<dbReference type="PRINTS" id="PR00039">
    <property type="entry name" value="HTHLYSR"/>
</dbReference>
<sequence>MPKNTLVTPLILHAMPYFEAAARNRSFTRAAEELHVTQGAVSQQIKGLEEQVGVQLFKRLARGLELTQEGERLFRVVHLALGEIETTVRAIQPAAMAEALVIRSSPSFSMMWLMPRLSRFSRLYPDIEIRLRGELFGMSMSRMNLEGVDVLVLYEQFSSRYEQELTPLMGEYLLPVASPGFLQEHPVVQDTAAFQKLNLLHDDAPWEGAAAYAEWAEWLRLATQDRSGAVEQYGTHGHQYNLAQLAINAALHGEGIAMARTSLIREELAAQRLLPVVPLATKASASYGLVQNNNARNSRAVGLFTEWIREECRAFEAERNGLLASMARLV</sequence>
<dbReference type="RefSeq" id="WP_188567835.1">
    <property type="nucleotide sequence ID" value="NZ_BMED01000004.1"/>
</dbReference>
<keyword evidence="4" id="KW-0804">Transcription</keyword>
<dbReference type="GO" id="GO:0003700">
    <property type="term" value="F:DNA-binding transcription factor activity"/>
    <property type="evidence" value="ECO:0007669"/>
    <property type="project" value="InterPro"/>
</dbReference>
<dbReference type="EMBL" id="BMED01000004">
    <property type="protein sequence ID" value="GGC88428.1"/>
    <property type="molecule type" value="Genomic_DNA"/>
</dbReference>
<evidence type="ECO:0000256" key="4">
    <source>
        <dbReference type="ARBA" id="ARBA00023163"/>
    </source>
</evidence>
<gene>
    <name evidence="6" type="ORF">GCM10011396_39530</name>
</gene>
<evidence type="ECO:0000259" key="5">
    <source>
        <dbReference type="PROSITE" id="PS50931"/>
    </source>
</evidence>
<dbReference type="FunFam" id="1.10.10.10:FF:000038">
    <property type="entry name" value="Glycine cleavage system transcriptional activator"/>
    <property type="match status" value="1"/>
</dbReference>
<dbReference type="Proteomes" id="UP000637423">
    <property type="component" value="Unassembled WGS sequence"/>
</dbReference>
<comment type="caution">
    <text evidence="6">The sequence shown here is derived from an EMBL/GenBank/DDBJ whole genome shotgun (WGS) entry which is preliminary data.</text>
</comment>
<name>A0A916UV86_9BURK</name>
<dbReference type="Gene3D" id="3.40.190.10">
    <property type="entry name" value="Periplasmic binding protein-like II"/>
    <property type="match status" value="2"/>
</dbReference>
<dbReference type="InterPro" id="IPR036388">
    <property type="entry name" value="WH-like_DNA-bd_sf"/>
</dbReference>
<protein>
    <submittedName>
        <fullName evidence="6">LysR family transcriptional regulator</fullName>
    </submittedName>
</protein>
<reference evidence="6" key="1">
    <citation type="journal article" date="2014" name="Int. J. Syst. Evol. Microbiol.">
        <title>Complete genome sequence of Corynebacterium casei LMG S-19264T (=DSM 44701T), isolated from a smear-ripened cheese.</title>
        <authorList>
            <consortium name="US DOE Joint Genome Institute (JGI-PGF)"/>
            <person name="Walter F."/>
            <person name="Albersmeier A."/>
            <person name="Kalinowski J."/>
            <person name="Ruckert C."/>
        </authorList>
    </citation>
    <scope>NUCLEOTIDE SEQUENCE</scope>
    <source>
        <strain evidence="6">CGMCC 1.10998</strain>
    </source>
</reference>
<keyword evidence="7" id="KW-1185">Reference proteome</keyword>
<dbReference type="PANTHER" id="PTHR30537:SF5">
    <property type="entry name" value="HTH-TYPE TRANSCRIPTIONAL ACTIVATOR TTDR-RELATED"/>
    <property type="match status" value="1"/>
</dbReference>
<dbReference type="GO" id="GO:0003677">
    <property type="term" value="F:DNA binding"/>
    <property type="evidence" value="ECO:0007669"/>
    <property type="project" value="UniProtKB-KW"/>
</dbReference>
<proteinExistence type="inferred from homology"/>
<evidence type="ECO:0000313" key="6">
    <source>
        <dbReference type="EMBL" id="GGC88428.1"/>
    </source>
</evidence>
<comment type="similarity">
    <text evidence="1">Belongs to the LysR transcriptional regulatory family.</text>
</comment>
<keyword evidence="2" id="KW-0805">Transcription regulation</keyword>
<dbReference type="InterPro" id="IPR005119">
    <property type="entry name" value="LysR_subst-bd"/>
</dbReference>
<accession>A0A916UV86</accession>
<dbReference type="InterPro" id="IPR000847">
    <property type="entry name" value="LysR_HTH_N"/>
</dbReference>
<keyword evidence="3" id="KW-0238">DNA-binding</keyword>
<dbReference type="Pfam" id="PF03466">
    <property type="entry name" value="LysR_substrate"/>
    <property type="match status" value="1"/>
</dbReference>
<dbReference type="AlphaFoldDB" id="A0A916UV86"/>
<feature type="domain" description="HTH lysR-type" evidence="5">
    <location>
        <begin position="10"/>
        <end position="67"/>
    </location>
</feature>
<dbReference type="PROSITE" id="PS50931">
    <property type="entry name" value="HTH_LYSR"/>
    <property type="match status" value="1"/>
</dbReference>
<dbReference type="Pfam" id="PF00126">
    <property type="entry name" value="HTH_1"/>
    <property type="match status" value="1"/>
</dbReference>
<organism evidence="6 7">
    <name type="scientific">Undibacterium terreum</name>
    <dbReference type="NCBI Taxonomy" id="1224302"/>
    <lineage>
        <taxon>Bacteria</taxon>
        <taxon>Pseudomonadati</taxon>
        <taxon>Pseudomonadota</taxon>
        <taxon>Betaproteobacteria</taxon>
        <taxon>Burkholderiales</taxon>
        <taxon>Oxalobacteraceae</taxon>
        <taxon>Undibacterium</taxon>
    </lineage>
</organism>
<dbReference type="PANTHER" id="PTHR30537">
    <property type="entry name" value="HTH-TYPE TRANSCRIPTIONAL REGULATOR"/>
    <property type="match status" value="1"/>
</dbReference>
<evidence type="ECO:0000313" key="7">
    <source>
        <dbReference type="Proteomes" id="UP000637423"/>
    </source>
</evidence>
<evidence type="ECO:0000256" key="2">
    <source>
        <dbReference type="ARBA" id="ARBA00023015"/>
    </source>
</evidence>
<dbReference type="Gene3D" id="1.10.10.10">
    <property type="entry name" value="Winged helix-like DNA-binding domain superfamily/Winged helix DNA-binding domain"/>
    <property type="match status" value="1"/>
</dbReference>
<dbReference type="InterPro" id="IPR036390">
    <property type="entry name" value="WH_DNA-bd_sf"/>
</dbReference>
<evidence type="ECO:0000256" key="1">
    <source>
        <dbReference type="ARBA" id="ARBA00009437"/>
    </source>
</evidence>
<dbReference type="SUPFAM" id="SSF46785">
    <property type="entry name" value="Winged helix' DNA-binding domain"/>
    <property type="match status" value="1"/>
</dbReference>
<evidence type="ECO:0000256" key="3">
    <source>
        <dbReference type="ARBA" id="ARBA00023125"/>
    </source>
</evidence>